<dbReference type="InterPro" id="IPR012347">
    <property type="entry name" value="Ferritin-like"/>
</dbReference>
<dbReference type="EMBL" id="CP004007">
    <property type="protein sequence ID" value="AHE68517.1"/>
    <property type="molecule type" value="Genomic_DNA"/>
</dbReference>
<evidence type="ECO:0000259" key="1">
    <source>
        <dbReference type="Pfam" id="PF03713"/>
    </source>
</evidence>
<sequence length="143" mass="16302">MVVPIFAFITGSLMMMRTLLFLGFLAFGIAGPTYSAEQPMSGSSMNMQKSEPCACMKKMMDGSMDNEMMNKMMMKELGNKDAQYDKRFIDLMIPHHEAAILMAQNALKNSDKPEIKTMAQNIITAQEKEIAQLKEWRKQWYGQ</sequence>
<dbReference type="AlphaFoldDB" id="W0BIQ7"/>
<evidence type="ECO:0000313" key="3">
    <source>
        <dbReference type="Proteomes" id="UP000018838"/>
    </source>
</evidence>
<keyword evidence="2" id="KW-0614">Plasmid</keyword>
<dbReference type="PANTHER" id="PTHR36933:SF1">
    <property type="entry name" value="SLL0788 PROTEIN"/>
    <property type="match status" value="1"/>
</dbReference>
<dbReference type="eggNOG" id="COG3544">
    <property type="taxonomic scope" value="Bacteria"/>
</dbReference>
<dbReference type="HOGENOM" id="CLU_074343_4_1_6"/>
<feature type="domain" description="DUF305" evidence="1">
    <location>
        <begin position="55"/>
        <end position="136"/>
    </location>
</feature>
<dbReference type="PANTHER" id="PTHR36933">
    <property type="entry name" value="SLL0788 PROTEIN"/>
    <property type="match status" value="1"/>
</dbReference>
<protein>
    <recommendedName>
        <fullName evidence="1">DUF305 domain-containing protein</fullName>
    </recommendedName>
</protein>
<keyword evidence="3" id="KW-1185">Reference proteome</keyword>
<organism evidence="2 3">
    <name type="scientific">Legionella oakridgensis ATCC 33761 = DSM 21215</name>
    <dbReference type="NCBI Taxonomy" id="1268635"/>
    <lineage>
        <taxon>Bacteria</taxon>
        <taxon>Pseudomonadati</taxon>
        <taxon>Pseudomonadota</taxon>
        <taxon>Gammaproteobacteria</taxon>
        <taxon>Legionellales</taxon>
        <taxon>Legionellaceae</taxon>
        <taxon>Legionella</taxon>
    </lineage>
</organism>
<dbReference type="Pfam" id="PF03713">
    <property type="entry name" value="DUF305"/>
    <property type="match status" value="1"/>
</dbReference>
<gene>
    <name evidence="2" type="ORF">Loa_50p0039</name>
</gene>
<dbReference type="Gene3D" id="1.20.1260.10">
    <property type="match status" value="1"/>
</dbReference>
<dbReference type="KEGG" id="lok:Loa_50p0039"/>
<dbReference type="InterPro" id="IPR005183">
    <property type="entry name" value="DUF305_CopM-like"/>
</dbReference>
<accession>W0BIQ7</accession>
<reference evidence="2 3" key="1">
    <citation type="journal article" date="2013" name="Int. J. Med. Microbiol.">
        <title>Legionella oakridgensis ATCC 33761 genome sequence and phenotypic characterization reveals its replication capacity in amoebae.</title>
        <authorList>
            <person name="Brzuszkiewicz E."/>
            <person name="Schulz T."/>
            <person name="Rydzewski K."/>
            <person name="Daniel R."/>
            <person name="Gillmaier N."/>
            <person name="Dittmann C."/>
            <person name="Holland G."/>
            <person name="Schunder E."/>
            <person name="Lautner M."/>
            <person name="Eisenreich W."/>
            <person name="Luck C."/>
            <person name="Heuner K."/>
        </authorList>
    </citation>
    <scope>NUCLEOTIDE SEQUENCE [LARGE SCALE GENOMIC DNA]</scope>
    <source>
        <strain>OR-10</strain>
        <strain evidence="3">ATCC 33761</strain>
        <plasmid evidence="3">Plasmid</plasmid>
    </source>
</reference>
<evidence type="ECO:0000313" key="2">
    <source>
        <dbReference type="EMBL" id="AHE68517.1"/>
    </source>
</evidence>
<name>W0BIQ7_9GAMM</name>
<dbReference type="Proteomes" id="UP000018838">
    <property type="component" value="Plasmid unnamed"/>
</dbReference>
<geneLocation type="plasmid" evidence="3"/>
<proteinExistence type="predicted"/>
<dbReference type="PATRIC" id="fig|1268635.3.peg.3069"/>